<dbReference type="GO" id="GO:0022857">
    <property type="term" value="F:transmembrane transporter activity"/>
    <property type="evidence" value="ECO:0007669"/>
    <property type="project" value="InterPro"/>
</dbReference>
<evidence type="ECO:0000256" key="5">
    <source>
        <dbReference type="ARBA" id="ARBA00023136"/>
    </source>
</evidence>
<feature type="transmembrane region" description="Helical" evidence="6">
    <location>
        <begin position="346"/>
        <end position="369"/>
    </location>
</feature>
<feature type="transmembrane region" description="Helical" evidence="6">
    <location>
        <begin position="258"/>
        <end position="279"/>
    </location>
</feature>
<organism evidence="7 8">
    <name type="scientific">Wickerhamomyces ciferrii (strain ATCC 14091 / BCRC 22168 / CBS 111 / JCM 3599 / NBRC 0793 / NRRL Y-1031 F-60-10)</name>
    <name type="common">Yeast</name>
    <name type="synonym">Pichia ciferrii</name>
    <dbReference type="NCBI Taxonomy" id="1206466"/>
    <lineage>
        <taxon>Eukaryota</taxon>
        <taxon>Fungi</taxon>
        <taxon>Dikarya</taxon>
        <taxon>Ascomycota</taxon>
        <taxon>Saccharomycotina</taxon>
        <taxon>Saccharomycetes</taxon>
        <taxon>Phaffomycetales</taxon>
        <taxon>Wickerhamomycetaceae</taxon>
        <taxon>Wickerhamomyces</taxon>
    </lineage>
</organism>
<accession>K0KW85</accession>
<feature type="transmembrane region" description="Helical" evidence="6">
    <location>
        <begin position="60"/>
        <end position="85"/>
    </location>
</feature>
<comment type="caution">
    <text evidence="7">The sequence shown here is derived from an EMBL/GenBank/DDBJ whole genome shotgun (WGS) entry which is preliminary data.</text>
</comment>
<proteinExistence type="predicted"/>
<gene>
    <name evidence="7" type="ORF">BN7_5340</name>
</gene>
<evidence type="ECO:0000256" key="3">
    <source>
        <dbReference type="ARBA" id="ARBA00022692"/>
    </source>
</evidence>
<dbReference type="HOGENOM" id="CLU_004495_0_3_1"/>
<dbReference type="GO" id="GO:0016020">
    <property type="term" value="C:membrane"/>
    <property type="evidence" value="ECO:0007669"/>
    <property type="project" value="UniProtKB-SubCell"/>
</dbReference>
<dbReference type="eggNOG" id="KOG1289">
    <property type="taxonomic scope" value="Eukaryota"/>
</dbReference>
<comment type="subcellular location">
    <subcellularLocation>
        <location evidence="1">Membrane</location>
        <topology evidence="1">Multi-pass membrane protein</topology>
    </subcellularLocation>
</comment>
<dbReference type="InterPro" id="IPR002293">
    <property type="entry name" value="AA/rel_permease1"/>
</dbReference>
<evidence type="ECO:0000256" key="1">
    <source>
        <dbReference type="ARBA" id="ARBA00004141"/>
    </source>
</evidence>
<keyword evidence="2" id="KW-0813">Transport</keyword>
<evidence type="ECO:0000256" key="2">
    <source>
        <dbReference type="ARBA" id="ARBA00022448"/>
    </source>
</evidence>
<feature type="transmembrane region" description="Helical" evidence="6">
    <location>
        <begin position="182"/>
        <end position="202"/>
    </location>
</feature>
<dbReference type="InParanoid" id="K0KW85"/>
<keyword evidence="8" id="KW-1185">Reference proteome</keyword>
<protein>
    <submittedName>
        <fullName evidence="7">GABA-specific permease</fullName>
    </submittedName>
</protein>
<dbReference type="EMBL" id="CAIF01000208">
    <property type="protein sequence ID" value="CCH45754.1"/>
    <property type="molecule type" value="Genomic_DNA"/>
</dbReference>
<evidence type="ECO:0000313" key="8">
    <source>
        <dbReference type="Proteomes" id="UP000009328"/>
    </source>
</evidence>
<dbReference type="STRING" id="1206466.K0KW85"/>
<dbReference type="PANTHER" id="PTHR45649">
    <property type="entry name" value="AMINO-ACID PERMEASE BAT1"/>
    <property type="match status" value="1"/>
</dbReference>
<feature type="transmembrane region" description="Helical" evidence="6">
    <location>
        <begin position="137"/>
        <end position="162"/>
    </location>
</feature>
<dbReference type="Gene3D" id="1.20.1740.10">
    <property type="entry name" value="Amino acid/polyamine transporter I"/>
    <property type="match status" value="1"/>
</dbReference>
<feature type="transmembrane region" description="Helical" evidence="6">
    <location>
        <begin position="425"/>
        <end position="446"/>
    </location>
</feature>
<keyword evidence="5 6" id="KW-0472">Membrane</keyword>
<evidence type="ECO:0000256" key="6">
    <source>
        <dbReference type="SAM" id="Phobius"/>
    </source>
</evidence>
<reference evidence="7 8" key="1">
    <citation type="journal article" date="2012" name="Eukaryot. Cell">
        <title>Draft genome sequence of Wickerhamomyces ciferrii NRRL Y-1031 F-60-10.</title>
        <authorList>
            <person name="Schneider J."/>
            <person name="Andrea H."/>
            <person name="Blom J."/>
            <person name="Jaenicke S."/>
            <person name="Ruckert C."/>
            <person name="Schorsch C."/>
            <person name="Szczepanowski R."/>
            <person name="Farwick M."/>
            <person name="Goesmann A."/>
            <person name="Puhler A."/>
            <person name="Schaffer S."/>
            <person name="Tauch A."/>
            <person name="Kohler T."/>
            <person name="Brinkrolf K."/>
        </authorList>
    </citation>
    <scope>NUCLEOTIDE SEQUENCE [LARGE SCALE GENOMIC DNA]</scope>
    <source>
        <strain evidence="8">ATCC 14091 / BCRC 22168 / CBS 111 / JCM 3599 / NBRC 0793 / NRRL Y-1031 F-60-10</strain>
    </source>
</reference>
<name>K0KW85_WICCF</name>
<evidence type="ECO:0000313" key="7">
    <source>
        <dbReference type="EMBL" id="CCH45754.1"/>
    </source>
</evidence>
<dbReference type="Pfam" id="PF13520">
    <property type="entry name" value="AA_permease_2"/>
    <property type="match status" value="1"/>
</dbReference>
<dbReference type="Proteomes" id="UP000009328">
    <property type="component" value="Unassembled WGS sequence"/>
</dbReference>
<dbReference type="FunCoup" id="K0KW85">
    <property type="interactions" value="210"/>
</dbReference>
<feature type="transmembrane region" description="Helical" evidence="6">
    <location>
        <begin position="291"/>
        <end position="314"/>
    </location>
</feature>
<feature type="transmembrane region" description="Helical" evidence="6">
    <location>
        <begin position="209"/>
        <end position="230"/>
    </location>
</feature>
<dbReference type="PIRSF" id="PIRSF006060">
    <property type="entry name" value="AA_transporter"/>
    <property type="match status" value="1"/>
</dbReference>
<dbReference type="AlphaFoldDB" id="K0KW85"/>
<feature type="transmembrane region" description="Helical" evidence="6">
    <location>
        <begin position="467"/>
        <end position="485"/>
    </location>
</feature>
<sequence>MSQVVINTSSSASALEPHKTVTSRVTGTVNYINAREVTNAEDLLAEIGYKQELRRTYSTFEVFGIAFSIMGLLPSIATIITLGLVPGPAALVWGWFIVGAFIFGVGVSMAELASAIPTSGGLYYWTYHYAPVKYKAALSFLVGTTNSMALAGAVCSITYAFAQQFITAIYLGLDGSFKITDAMIYGAFAGAIIIEMCVTCFSTKSTSKLQMLSIVCNVGLIVLFLIALPIGTKMNAKFNDAKFIFAKYDNLSDWPDGWAFFQFGFMPAVWTIGAFDSCVHMSEESKTPSRSVPIGILGSITACWIGGFIINIVICACMTTDIESVLNTGTGQPLMFIIQSNLGKKWAVAFSAMAAFCQLLMASSTLTAISRQVWAFARDDGLPFSRYIKIVDKKTQVPRNAVAASAVAALAIGCLILAGPVAANSLFSIGMIGLYVTYAIPQILRFTSGRGIFRPGIFYTGKILSPIINFVTIVYQLFIVILAMFPDSTKVEGPSTMNYAVAVNCGVWVLSMIYFAVWKHKTYHGPKSNLDDDDDDYDSLSVHDGHEMTHQSSSGIIEKS</sequence>
<feature type="transmembrane region" description="Helical" evidence="6">
    <location>
        <begin position="401"/>
        <end position="419"/>
    </location>
</feature>
<evidence type="ECO:0000256" key="4">
    <source>
        <dbReference type="ARBA" id="ARBA00022989"/>
    </source>
</evidence>
<feature type="transmembrane region" description="Helical" evidence="6">
    <location>
        <begin position="91"/>
        <end position="116"/>
    </location>
</feature>
<dbReference type="PANTHER" id="PTHR45649:SF6">
    <property type="entry name" value="GABA-SPECIFIC PERMEASE"/>
    <property type="match status" value="1"/>
</dbReference>
<keyword evidence="4 6" id="KW-1133">Transmembrane helix</keyword>
<feature type="transmembrane region" description="Helical" evidence="6">
    <location>
        <begin position="497"/>
        <end position="517"/>
    </location>
</feature>
<keyword evidence="3 6" id="KW-0812">Transmembrane</keyword>